<accession>A0ABW6ZBS6</accession>
<gene>
    <name evidence="2" type="ORF">V5F30_00425</name>
</gene>
<organism evidence="2 3">
    <name type="scientific">Xanthobacter aminoxidans</name>
    <dbReference type="NCBI Taxonomy" id="186280"/>
    <lineage>
        <taxon>Bacteria</taxon>
        <taxon>Pseudomonadati</taxon>
        <taxon>Pseudomonadota</taxon>
        <taxon>Alphaproteobacteria</taxon>
        <taxon>Hyphomicrobiales</taxon>
        <taxon>Xanthobacteraceae</taxon>
        <taxon>Xanthobacter</taxon>
    </lineage>
</organism>
<evidence type="ECO:0000313" key="3">
    <source>
        <dbReference type="Proteomes" id="UP001604043"/>
    </source>
</evidence>
<dbReference type="Proteomes" id="UP001604043">
    <property type="component" value="Unassembled WGS sequence"/>
</dbReference>
<dbReference type="Gene3D" id="1.10.760.10">
    <property type="entry name" value="Cytochrome c-like domain"/>
    <property type="match status" value="1"/>
</dbReference>
<reference evidence="2 3" key="1">
    <citation type="submission" date="2024-02" db="EMBL/GenBank/DDBJ databases">
        <title>Expansion and revision of Xanthobacter and proposal of Roseixanthobacter gen. nov.</title>
        <authorList>
            <person name="Soltysiak M.P.M."/>
            <person name="Jalihal A."/>
            <person name="Ory A."/>
            <person name="Chrisophersen C."/>
            <person name="Lee A.D."/>
            <person name="Boulton J."/>
            <person name="Springer M."/>
        </authorList>
    </citation>
    <scope>NUCLEOTIDE SEQUENCE [LARGE SCALE GENOMIC DNA]</scope>
    <source>
        <strain evidence="2 3">CB5</strain>
    </source>
</reference>
<sequence>MTSHPKTLAAALVTTAALACAGTFAGFAVAQPMSYVLPPETAVFKPGPGVEAAENNCAACHSADYILTQPPKMGRPFWDAEVHKMISVYGAPIDEKDAKAIVDYLAATY</sequence>
<keyword evidence="3" id="KW-1185">Reference proteome</keyword>
<protein>
    <submittedName>
        <fullName evidence="2">Cytochrome c</fullName>
    </submittedName>
</protein>
<evidence type="ECO:0000313" key="2">
    <source>
        <dbReference type="EMBL" id="MFG1250648.1"/>
    </source>
</evidence>
<proteinExistence type="predicted"/>
<dbReference type="InterPro" id="IPR036909">
    <property type="entry name" value="Cyt_c-like_dom_sf"/>
</dbReference>
<dbReference type="SUPFAM" id="SSF46626">
    <property type="entry name" value="Cytochrome c"/>
    <property type="match status" value="1"/>
</dbReference>
<dbReference type="EMBL" id="JBAFUR010000001">
    <property type="protein sequence ID" value="MFG1250648.1"/>
    <property type="molecule type" value="Genomic_DNA"/>
</dbReference>
<evidence type="ECO:0000256" key="1">
    <source>
        <dbReference type="SAM" id="SignalP"/>
    </source>
</evidence>
<feature type="signal peptide" evidence="1">
    <location>
        <begin position="1"/>
        <end position="30"/>
    </location>
</feature>
<dbReference type="PROSITE" id="PS51257">
    <property type="entry name" value="PROKAR_LIPOPROTEIN"/>
    <property type="match status" value="1"/>
</dbReference>
<comment type="caution">
    <text evidence="2">The sequence shown here is derived from an EMBL/GenBank/DDBJ whole genome shotgun (WGS) entry which is preliminary data.</text>
</comment>
<dbReference type="RefSeq" id="WP_029555408.1">
    <property type="nucleotide sequence ID" value="NZ_JBAFUR010000001.1"/>
</dbReference>
<name>A0ABW6ZBS6_9HYPH</name>
<feature type="chain" id="PRO_5045183796" evidence="1">
    <location>
        <begin position="31"/>
        <end position="109"/>
    </location>
</feature>
<keyword evidence="1" id="KW-0732">Signal</keyword>